<evidence type="ECO:0000313" key="2">
    <source>
        <dbReference type="EMBL" id="GMN54778.1"/>
    </source>
</evidence>
<keyword evidence="1" id="KW-1133">Transmembrane helix</keyword>
<comment type="caution">
    <text evidence="2">The sequence shown here is derived from an EMBL/GenBank/DDBJ whole genome shotgun (WGS) entry which is preliminary data.</text>
</comment>
<protein>
    <submittedName>
        <fullName evidence="2">Uncharacterized protein</fullName>
    </submittedName>
</protein>
<dbReference type="PANTHER" id="PTHR37743">
    <property type="entry name" value="ARM REPEAT SUPERFAMILY PROTEIN"/>
    <property type="match status" value="1"/>
</dbReference>
<keyword evidence="1" id="KW-0472">Membrane</keyword>
<keyword evidence="1" id="KW-0812">Transmembrane</keyword>
<evidence type="ECO:0000313" key="3">
    <source>
        <dbReference type="Proteomes" id="UP001187192"/>
    </source>
</evidence>
<dbReference type="AlphaFoldDB" id="A0AA88AVA3"/>
<sequence>MEEDEDFVFKSDSAESMVSVTLGRVMNTLLTARPRKLNDAVSRLSADLRTTPPLGLLPFQKFHSLKSKDVKHSYGGQSMMLLNWLFQDEFIFQAIATTLAKIIATKDDRFIALGWCILVRGLVEYESASDQFPMNGIRQRHIDLLKIFCSCILQLSRIMRKGSSLQDGFELPSRLAVSAADCFLVLTESLTKIPAVPSSRQKSSDLSAPNQRVAVLAASGDKKSSEVSNGGIENLLWDQLEEVIHLVQKLLARTGNPRLVVGTHWGSFGLSFALLYIGFSIAVERTGNPRRAVGTHWGLYPGRVSSSFWQQVVVPRHFVSRALTQKIVGIVPGINQDGSMLDLSLEDSELEYGITMHCRQCCAALAVYRCLVNIKV</sequence>
<dbReference type="EMBL" id="BTGU01000053">
    <property type="protein sequence ID" value="GMN54778.1"/>
    <property type="molecule type" value="Genomic_DNA"/>
</dbReference>
<dbReference type="PANTHER" id="PTHR37743:SF1">
    <property type="entry name" value="ARM REPEAT SUPERFAMILY PROTEIN"/>
    <property type="match status" value="1"/>
</dbReference>
<reference evidence="2" key="1">
    <citation type="submission" date="2023-07" db="EMBL/GenBank/DDBJ databases">
        <title>draft genome sequence of fig (Ficus carica).</title>
        <authorList>
            <person name="Takahashi T."/>
            <person name="Nishimura K."/>
        </authorList>
    </citation>
    <scope>NUCLEOTIDE SEQUENCE</scope>
</reference>
<evidence type="ECO:0000256" key="1">
    <source>
        <dbReference type="SAM" id="Phobius"/>
    </source>
</evidence>
<feature type="transmembrane region" description="Helical" evidence="1">
    <location>
        <begin position="265"/>
        <end position="283"/>
    </location>
</feature>
<gene>
    <name evidence="2" type="ORF">TIFTF001_023899</name>
</gene>
<keyword evidence="3" id="KW-1185">Reference proteome</keyword>
<name>A0AA88AVA3_FICCA</name>
<dbReference type="Proteomes" id="UP001187192">
    <property type="component" value="Unassembled WGS sequence"/>
</dbReference>
<organism evidence="2 3">
    <name type="scientific">Ficus carica</name>
    <name type="common">Common fig</name>
    <dbReference type="NCBI Taxonomy" id="3494"/>
    <lineage>
        <taxon>Eukaryota</taxon>
        <taxon>Viridiplantae</taxon>
        <taxon>Streptophyta</taxon>
        <taxon>Embryophyta</taxon>
        <taxon>Tracheophyta</taxon>
        <taxon>Spermatophyta</taxon>
        <taxon>Magnoliopsida</taxon>
        <taxon>eudicotyledons</taxon>
        <taxon>Gunneridae</taxon>
        <taxon>Pentapetalae</taxon>
        <taxon>rosids</taxon>
        <taxon>fabids</taxon>
        <taxon>Rosales</taxon>
        <taxon>Moraceae</taxon>
        <taxon>Ficeae</taxon>
        <taxon>Ficus</taxon>
    </lineage>
</organism>
<proteinExistence type="predicted"/>
<accession>A0AA88AVA3</accession>